<dbReference type="GO" id="GO:0006633">
    <property type="term" value="P:fatty acid biosynthetic process"/>
    <property type="evidence" value="ECO:0007669"/>
    <property type="project" value="InterPro"/>
</dbReference>
<dbReference type="PIRSF" id="PIRSF036593">
    <property type="entry name" value="GrdD"/>
    <property type="match status" value="1"/>
</dbReference>
<gene>
    <name evidence="2" type="primary">grdD</name>
    <name evidence="3" type="ORF">CBF28_03495</name>
    <name evidence="2" type="ORF">P7H70_14045</name>
</gene>
<keyword evidence="2" id="KW-0560">Oxidoreductase</keyword>
<protein>
    <submittedName>
        <fullName evidence="3">Glycine reductase</fullName>
    </submittedName>
    <submittedName>
        <fullName evidence="2">Glycine/sarcosine/betaine reductase complex component C subunit alpha</fullName>
        <ecNumber evidence="2">1.21.4.-</ecNumber>
    </submittedName>
</protein>
<evidence type="ECO:0000256" key="1">
    <source>
        <dbReference type="PIRSR" id="PIRSR036593-50"/>
    </source>
</evidence>
<dbReference type="InterPro" id="IPR003664">
    <property type="entry name" value="FA_synthesis"/>
</dbReference>
<dbReference type="Gene3D" id="3.40.718.10">
    <property type="entry name" value="Isopropylmalate Dehydrogenase"/>
    <property type="match status" value="1"/>
</dbReference>
<reference evidence="2" key="2">
    <citation type="submission" date="2023-03" db="EMBL/GenBank/DDBJ databases">
        <authorList>
            <person name="Shen W."/>
            <person name="Cai J."/>
        </authorList>
    </citation>
    <scope>NUCLEOTIDE SEQUENCE</scope>
    <source>
        <strain evidence="2">P96-3</strain>
    </source>
</reference>
<organism evidence="3 4">
    <name type="scientific">Vagococcus carniphilus</name>
    <dbReference type="NCBI Taxonomy" id="218144"/>
    <lineage>
        <taxon>Bacteria</taxon>
        <taxon>Bacillati</taxon>
        <taxon>Bacillota</taxon>
        <taxon>Bacilli</taxon>
        <taxon>Lactobacillales</taxon>
        <taxon>Enterococcaceae</taxon>
        <taxon>Vagococcus</taxon>
    </lineage>
</organism>
<dbReference type="EC" id="1.21.4.-" evidence="2"/>
<dbReference type="Proteomes" id="UP000288028">
    <property type="component" value="Unassembled WGS sequence"/>
</dbReference>
<dbReference type="OrthoDB" id="9769886at2"/>
<comment type="caution">
    <text evidence="3">The sequence shown here is derived from an EMBL/GenBank/DDBJ whole genome shotgun (WGS) entry which is preliminary data.</text>
</comment>
<dbReference type="Proteomes" id="UP001268577">
    <property type="component" value="Unassembled WGS sequence"/>
</dbReference>
<proteinExistence type="predicted"/>
<dbReference type="EMBL" id="JARQBZ010000040">
    <property type="protein sequence ID" value="MDT2835155.1"/>
    <property type="molecule type" value="Genomic_DNA"/>
</dbReference>
<dbReference type="EMBL" id="NGKB01000003">
    <property type="protein sequence ID" value="RSU16027.1"/>
    <property type="molecule type" value="Genomic_DNA"/>
</dbReference>
<dbReference type="AlphaFoldDB" id="A0A430B704"/>
<dbReference type="RefSeq" id="WP_126792001.1">
    <property type="nucleotide sequence ID" value="NZ_CP060720.1"/>
</dbReference>
<evidence type="ECO:0000313" key="2">
    <source>
        <dbReference type="EMBL" id="MDT2835155.1"/>
    </source>
</evidence>
<feature type="active site" evidence="1">
    <location>
        <position position="361"/>
    </location>
</feature>
<accession>A0A430B704</accession>
<dbReference type="GeneID" id="95581480"/>
<name>A0A430B704_9ENTE</name>
<dbReference type="SUPFAM" id="SSF53659">
    <property type="entry name" value="Isocitrate/Isopropylmalate dehydrogenase-like"/>
    <property type="match status" value="1"/>
</dbReference>
<dbReference type="InterPro" id="IPR012116">
    <property type="entry name" value="Gly_reductase_pC_asu"/>
</dbReference>
<dbReference type="NCBIfam" id="NF040747">
    <property type="entry name" value="reduct_C_alpha"/>
    <property type="match status" value="1"/>
</dbReference>
<reference evidence="3 4" key="1">
    <citation type="submission" date="2017-05" db="EMBL/GenBank/DDBJ databases">
        <title>Vagococcus spp. assemblies.</title>
        <authorList>
            <person name="Gulvik C.A."/>
        </authorList>
    </citation>
    <scope>NUCLEOTIDE SEQUENCE [LARGE SCALE GENOMIC DNA]</scope>
    <source>
        <strain evidence="3 4">SS1714</strain>
    </source>
</reference>
<dbReference type="GO" id="GO:0016491">
    <property type="term" value="F:oxidoreductase activity"/>
    <property type="evidence" value="ECO:0007669"/>
    <property type="project" value="UniProtKB-KW"/>
</dbReference>
<evidence type="ECO:0000313" key="3">
    <source>
        <dbReference type="EMBL" id="RSU16027.1"/>
    </source>
</evidence>
<dbReference type="Pfam" id="PF02504">
    <property type="entry name" value="FA_synthesis"/>
    <property type="match status" value="1"/>
</dbReference>
<dbReference type="GO" id="GO:0016747">
    <property type="term" value="F:acyltransferase activity, transferring groups other than amino-acyl groups"/>
    <property type="evidence" value="ECO:0007669"/>
    <property type="project" value="InterPro"/>
</dbReference>
<evidence type="ECO:0000313" key="4">
    <source>
        <dbReference type="Proteomes" id="UP000288028"/>
    </source>
</evidence>
<sequence>MSNSVKQVMSECLIEMAEVLESKRYYDNVKIGLTIDGSEHGSDVMKEALQLIKNKANFKVVLIGTKVDWAEDFEHVVTECEADNHKKMEELLADGTIQGCVTLHYSFPIGVSTVGRVVVPSTGKEMYIATTTGTTSSNRIEAMVKNTINGIVAAKSCGNDDPTVGILNIDGANTVERALKELKENGYEFSFSKSQRADGTITMRGNDLLMGTPDVMVCDSLTGNLLMKLFSAYQTGGNYEAVGYGYGPGIGAENTQNVCIISRASGAPVIANALQFAYELAKGDVKEVSHKEYAKAEKAKLSDICDNLAQKNKPKSTEKEVVKPEKEIVTKDISGIDVLDLDDALEVLWENKVYAESGMGCTGPVILVNEKNIDKAKELLAKDYL</sequence>
<keyword evidence="4" id="KW-1185">Reference proteome</keyword>